<evidence type="ECO:0000256" key="4">
    <source>
        <dbReference type="ARBA" id="ARBA00022555"/>
    </source>
</evidence>
<reference evidence="17" key="1">
    <citation type="submission" date="2022-09" db="EMBL/GenBank/DDBJ databases">
        <title>Haloadaptaus new haloarchaeum isolated from saline soil.</title>
        <authorList>
            <person name="Duran-Viseras A."/>
            <person name="Sanchez-Porro C."/>
            <person name="Ventosa A."/>
        </authorList>
    </citation>
    <scope>NUCLEOTIDE SEQUENCE</scope>
    <source>
        <strain evidence="17">F3-133</strain>
    </source>
</reference>
<keyword evidence="6" id="KW-0808">Transferase</keyword>
<dbReference type="SMART" id="SM00981">
    <property type="entry name" value="THUMP"/>
    <property type="match status" value="1"/>
</dbReference>
<comment type="caution">
    <text evidence="17">The sequence shown here is derived from an EMBL/GenBank/DDBJ whole genome shotgun (WGS) entry which is preliminary data.</text>
</comment>
<dbReference type="Gene3D" id="3.40.50.150">
    <property type="entry name" value="Vaccinia Virus protein VP39"/>
    <property type="match status" value="1"/>
</dbReference>
<organism evidence="17 18">
    <name type="scientific">Halorutilus salinus</name>
    <dbReference type="NCBI Taxonomy" id="2487751"/>
    <lineage>
        <taxon>Archaea</taxon>
        <taxon>Methanobacteriati</taxon>
        <taxon>Methanobacteriota</taxon>
        <taxon>Stenosarchaea group</taxon>
        <taxon>Halobacteria</taxon>
        <taxon>Halorutilales</taxon>
        <taxon>Halorutilaceae</taxon>
        <taxon>Halorutilus</taxon>
    </lineage>
</organism>
<dbReference type="GO" id="GO:0160101">
    <property type="term" value="F:tRNA (guanine(10)-N2)-dimethyltransferase activity"/>
    <property type="evidence" value="ECO:0007669"/>
    <property type="project" value="UniProtKB-EC"/>
</dbReference>
<keyword evidence="7" id="KW-0949">S-adenosyl-L-methionine</keyword>
<evidence type="ECO:0000256" key="10">
    <source>
        <dbReference type="ARBA" id="ARBA00051883"/>
    </source>
</evidence>
<dbReference type="PANTHER" id="PTHR14911">
    <property type="entry name" value="THUMP DOMAIN-CONTAINING"/>
    <property type="match status" value="1"/>
</dbReference>
<dbReference type="CDD" id="cd02440">
    <property type="entry name" value="AdoMet_MTases"/>
    <property type="match status" value="1"/>
</dbReference>
<evidence type="ECO:0000256" key="7">
    <source>
        <dbReference type="ARBA" id="ARBA00022691"/>
    </source>
</evidence>
<dbReference type="InterPro" id="IPR004114">
    <property type="entry name" value="THUMP_dom"/>
</dbReference>
<keyword evidence="8" id="KW-0819">tRNA processing</keyword>
<name>A0A9Q4C4W0_9EURY</name>
<evidence type="ECO:0000313" key="17">
    <source>
        <dbReference type="EMBL" id="MCX2819313.1"/>
    </source>
</evidence>
<dbReference type="PANTHER" id="PTHR14911:SF21">
    <property type="entry name" value="N2-METHYLGUANOSINE TRNA METHYLTRANSFERASE"/>
    <property type="match status" value="1"/>
</dbReference>
<keyword evidence="3" id="KW-0963">Cytoplasm</keyword>
<evidence type="ECO:0000256" key="8">
    <source>
        <dbReference type="ARBA" id="ARBA00022694"/>
    </source>
</evidence>
<keyword evidence="18" id="KW-1185">Reference proteome</keyword>
<dbReference type="PROSITE" id="PS51165">
    <property type="entry name" value="THUMP"/>
    <property type="match status" value="1"/>
</dbReference>
<dbReference type="FunFam" id="3.40.50.150:FF:000251">
    <property type="entry name" value="Putative RNA methylase"/>
    <property type="match status" value="1"/>
</dbReference>
<dbReference type="Pfam" id="PF02926">
    <property type="entry name" value="THUMP"/>
    <property type="match status" value="1"/>
</dbReference>
<evidence type="ECO:0000256" key="15">
    <source>
        <dbReference type="PROSITE-ProRule" id="PRU00529"/>
    </source>
</evidence>
<comment type="similarity">
    <text evidence="12">Belongs to the methyltransferase superfamily. Trm-G10 family.</text>
</comment>
<dbReference type="InterPro" id="IPR029063">
    <property type="entry name" value="SAM-dependent_MTases_sf"/>
</dbReference>
<dbReference type="CDD" id="cd11715">
    <property type="entry name" value="THUMP_AdoMetMT"/>
    <property type="match status" value="1"/>
</dbReference>
<dbReference type="GO" id="GO:0005737">
    <property type="term" value="C:cytoplasm"/>
    <property type="evidence" value="ECO:0007669"/>
    <property type="project" value="UniProtKB-SubCell"/>
</dbReference>
<dbReference type="AlphaFoldDB" id="A0A9Q4C4W0"/>
<accession>A0A9Q4C4W0</accession>
<keyword evidence="4" id="KW-0820">tRNA-binding</keyword>
<dbReference type="EC" id="2.1.1.213" evidence="13"/>
<evidence type="ECO:0000313" key="18">
    <source>
        <dbReference type="Proteomes" id="UP001149411"/>
    </source>
</evidence>
<evidence type="ECO:0000259" key="16">
    <source>
        <dbReference type="PROSITE" id="PS51165"/>
    </source>
</evidence>
<comment type="catalytic activity">
    <reaction evidence="10">
        <text>guanosine(10) in tRNA + 2 S-adenosyl-L-methionine = N(2)-dimethylguanosine(10) in tRNA + 2 S-adenosyl-L-homocysteine + 2 H(+)</text>
        <dbReference type="Rhea" id="RHEA:43124"/>
        <dbReference type="Rhea" id="RHEA-COMP:10355"/>
        <dbReference type="Rhea" id="RHEA-COMP:10358"/>
        <dbReference type="ChEBI" id="CHEBI:15378"/>
        <dbReference type="ChEBI" id="CHEBI:57856"/>
        <dbReference type="ChEBI" id="CHEBI:59789"/>
        <dbReference type="ChEBI" id="CHEBI:74269"/>
        <dbReference type="ChEBI" id="CHEBI:74513"/>
        <dbReference type="EC" id="2.1.1.213"/>
    </reaction>
</comment>
<feature type="domain" description="THUMP" evidence="16">
    <location>
        <begin position="34"/>
        <end position="152"/>
    </location>
</feature>
<dbReference type="EMBL" id="RKLV01000007">
    <property type="protein sequence ID" value="MCX2819313.1"/>
    <property type="molecule type" value="Genomic_DNA"/>
</dbReference>
<evidence type="ECO:0000256" key="2">
    <source>
        <dbReference type="ARBA" id="ARBA00011245"/>
    </source>
</evidence>
<keyword evidence="5" id="KW-0489">Methyltransferase</keyword>
<comment type="subunit">
    <text evidence="2">Monomer.</text>
</comment>
<keyword evidence="9 15" id="KW-0694">RNA-binding</keyword>
<dbReference type="Gene3D" id="3.30.2130.30">
    <property type="match status" value="1"/>
</dbReference>
<evidence type="ECO:0000256" key="9">
    <source>
        <dbReference type="ARBA" id="ARBA00022884"/>
    </source>
</evidence>
<evidence type="ECO:0000256" key="5">
    <source>
        <dbReference type="ARBA" id="ARBA00022603"/>
    </source>
</evidence>
<dbReference type="InterPro" id="IPR000241">
    <property type="entry name" value="RlmKL-like_Mtase"/>
</dbReference>
<sequence>MYLLELKGSNHALAVAEADAVGELVDEGRGYALVREPDVTRRLAGSHRVSRFLGESGAGVGGSGEGAVGESAGGSVEETIGAAVEAARGLGVSFDGSFAVRARVHGDGPSSAELERRVGGVFAERARVDLDSPDDVVRVVVSEGRVLLGLEVCETEGFEGRAPTEKPFFKPGSMSPALARALSNIAGGYDGATLLDPMCGTGGVLVESALVGGRAVGGDASREMVEGARVNLREFCDGVGELFVGDGRSLPLDDSSVDCAVTDLPYGRASHVEGGSAESVARGVLGELCRVVRDSGRVVAVSDGWLDETARSVGFEVVDRFEDRVHRSLTRRIVVLSVRDA</sequence>
<evidence type="ECO:0000256" key="1">
    <source>
        <dbReference type="ARBA" id="ARBA00004496"/>
    </source>
</evidence>
<proteinExistence type="inferred from homology"/>
<evidence type="ECO:0000256" key="3">
    <source>
        <dbReference type="ARBA" id="ARBA00022490"/>
    </source>
</evidence>
<comment type="function">
    <text evidence="11">Catalyzes the adenosylmethionine-dependent methylation of the exocyclic amino group (N(2)) of guanosine at position 10 of various tRNAs. Acts via a two-step process that leads to the formation of either N(2)-monomethyl (m(2)G) or N(2)-dimethylguanosine (m(2)(2)G).</text>
</comment>
<dbReference type="GO" id="GO:0030488">
    <property type="term" value="P:tRNA methylation"/>
    <property type="evidence" value="ECO:0007669"/>
    <property type="project" value="TreeGrafter"/>
</dbReference>
<evidence type="ECO:0000256" key="14">
    <source>
        <dbReference type="ARBA" id="ARBA00082665"/>
    </source>
</evidence>
<dbReference type="Proteomes" id="UP001149411">
    <property type="component" value="Unassembled WGS sequence"/>
</dbReference>
<dbReference type="SUPFAM" id="SSF143437">
    <property type="entry name" value="THUMP domain-like"/>
    <property type="match status" value="1"/>
</dbReference>
<evidence type="ECO:0000256" key="13">
    <source>
        <dbReference type="ARBA" id="ARBA00066936"/>
    </source>
</evidence>
<dbReference type="SUPFAM" id="SSF53335">
    <property type="entry name" value="S-adenosyl-L-methionine-dependent methyltransferases"/>
    <property type="match status" value="1"/>
</dbReference>
<dbReference type="GO" id="GO:0000049">
    <property type="term" value="F:tRNA binding"/>
    <property type="evidence" value="ECO:0007669"/>
    <property type="project" value="UniProtKB-KW"/>
</dbReference>
<dbReference type="RefSeq" id="WP_266087474.1">
    <property type="nucleotide sequence ID" value="NZ_RKLV01000007.1"/>
</dbReference>
<evidence type="ECO:0000256" key="12">
    <source>
        <dbReference type="ARBA" id="ARBA00061338"/>
    </source>
</evidence>
<dbReference type="Pfam" id="PF01170">
    <property type="entry name" value="UPF0020"/>
    <property type="match status" value="1"/>
</dbReference>
<comment type="subcellular location">
    <subcellularLocation>
        <location evidence="1">Cytoplasm</location>
    </subcellularLocation>
</comment>
<evidence type="ECO:0000256" key="11">
    <source>
        <dbReference type="ARBA" id="ARBA00054380"/>
    </source>
</evidence>
<protein>
    <recommendedName>
        <fullName evidence="13">tRNA (guanine(10)-N(2))-dimethyltransferase</fullName>
        <ecNumber evidence="13">2.1.1.213</ecNumber>
    </recommendedName>
    <alternativeName>
        <fullName evidence="14">tRNA:G10 dimethyltransferase</fullName>
    </alternativeName>
</protein>
<evidence type="ECO:0000256" key="6">
    <source>
        <dbReference type="ARBA" id="ARBA00022679"/>
    </source>
</evidence>
<gene>
    <name evidence="17" type="ORF">EGH25_08100</name>
</gene>